<dbReference type="InterPro" id="IPR029028">
    <property type="entry name" value="Alpha/beta_knot_MTases"/>
</dbReference>
<comment type="catalytic activity">
    <reaction evidence="14 15 17">
        <text>guanosine(37) in tRNA + S-adenosyl-L-methionine = N(1)-methylguanosine(37) in tRNA + S-adenosyl-L-homocysteine + H(+)</text>
        <dbReference type="Rhea" id="RHEA:36899"/>
        <dbReference type="Rhea" id="RHEA-COMP:10145"/>
        <dbReference type="Rhea" id="RHEA-COMP:10147"/>
        <dbReference type="ChEBI" id="CHEBI:15378"/>
        <dbReference type="ChEBI" id="CHEBI:57856"/>
        <dbReference type="ChEBI" id="CHEBI:59789"/>
        <dbReference type="ChEBI" id="CHEBI:73542"/>
        <dbReference type="ChEBI" id="CHEBI:74269"/>
        <dbReference type="EC" id="2.1.1.228"/>
    </reaction>
</comment>
<dbReference type="NCBIfam" id="TIGR00088">
    <property type="entry name" value="trmD"/>
    <property type="match status" value="1"/>
</dbReference>
<dbReference type="Gene3D" id="3.40.1280.10">
    <property type="match status" value="1"/>
</dbReference>
<dbReference type="Gene3D" id="1.10.1270.20">
    <property type="entry name" value="tRNA(m1g37)methyltransferase, domain 2"/>
    <property type="match status" value="1"/>
</dbReference>
<evidence type="ECO:0000259" key="18">
    <source>
        <dbReference type="Pfam" id="PF01746"/>
    </source>
</evidence>
<dbReference type="Pfam" id="PF01746">
    <property type="entry name" value="tRNA_m1G_MT"/>
    <property type="match status" value="1"/>
</dbReference>
<sequence>MRISVVTLFPEMFDAIADHGITGRALNEGLLSLETVNPRDFTEDRHRTVDDRPYGGGPGMVMKVAPLAQALTAARRAVAGQGEAVPRVVYLSPQGKPFNHDRAVALSRESALVLLAGRYEGIDERLLEQEVDEELSIGDYVLSGGELAAMVVVDALVRFLPGALGHEQSAAEDSFANGLLDCPHYTRPEVFAGHRVPEVLLSGDHERVRRWRLAQSLARTLSRRPDLLEGRQLSDEQEQLLAELVRERDINND</sequence>
<evidence type="ECO:0000256" key="2">
    <source>
        <dbReference type="ARBA" id="ARBA00004496"/>
    </source>
</evidence>
<keyword evidence="10 15" id="KW-0949">S-adenosyl-L-methionine</keyword>
<feature type="domain" description="tRNA methyltransferase TRMD/TRM10-type" evidence="18">
    <location>
        <begin position="1"/>
        <end position="229"/>
    </location>
</feature>
<dbReference type="Proteomes" id="UP000294980">
    <property type="component" value="Unassembled WGS sequence"/>
</dbReference>
<comment type="caution">
    <text evidence="19">The sequence shown here is derived from an EMBL/GenBank/DDBJ whole genome shotgun (WGS) entry which is preliminary data.</text>
</comment>
<evidence type="ECO:0000256" key="1">
    <source>
        <dbReference type="ARBA" id="ARBA00002634"/>
    </source>
</evidence>
<evidence type="ECO:0000256" key="6">
    <source>
        <dbReference type="ARBA" id="ARBA00014679"/>
    </source>
</evidence>
<evidence type="ECO:0000256" key="8">
    <source>
        <dbReference type="ARBA" id="ARBA00022603"/>
    </source>
</evidence>
<dbReference type="GO" id="GO:0005829">
    <property type="term" value="C:cytosol"/>
    <property type="evidence" value="ECO:0007669"/>
    <property type="project" value="TreeGrafter"/>
</dbReference>
<comment type="subunit">
    <text evidence="4 15 17">Homodimer.</text>
</comment>
<gene>
    <name evidence="15" type="primary">trmD</name>
    <name evidence="19" type="ORF">EV688_101374</name>
</gene>
<dbReference type="FunFam" id="1.10.1270.20:FF:000001">
    <property type="entry name" value="tRNA (guanine-N(1)-)-methyltransferase"/>
    <property type="match status" value="1"/>
</dbReference>
<dbReference type="CDD" id="cd18080">
    <property type="entry name" value="TrmD-like"/>
    <property type="match status" value="1"/>
</dbReference>
<dbReference type="AlphaFoldDB" id="A0A4R2L048"/>
<comment type="subcellular location">
    <subcellularLocation>
        <location evidence="2 15 17">Cytoplasm</location>
    </subcellularLocation>
</comment>
<protein>
    <recommendedName>
        <fullName evidence="6 15">tRNA (guanine-N(1)-)-methyltransferase</fullName>
        <ecNumber evidence="5 15">2.1.1.228</ecNumber>
    </recommendedName>
    <alternativeName>
        <fullName evidence="12 15">M1G-methyltransferase</fullName>
    </alternativeName>
    <alternativeName>
        <fullName evidence="13 15">tRNA [GM37] methyltransferase</fullName>
    </alternativeName>
</protein>
<dbReference type="OrthoDB" id="9807416at2"/>
<evidence type="ECO:0000256" key="7">
    <source>
        <dbReference type="ARBA" id="ARBA00022490"/>
    </source>
</evidence>
<comment type="function">
    <text evidence="1 15 17">Specifically methylates guanosine-37 in various tRNAs.</text>
</comment>
<dbReference type="HAMAP" id="MF_00605">
    <property type="entry name" value="TrmD"/>
    <property type="match status" value="1"/>
</dbReference>
<dbReference type="GO" id="GO:0002939">
    <property type="term" value="P:tRNA N1-guanine methylation"/>
    <property type="evidence" value="ECO:0007669"/>
    <property type="project" value="TreeGrafter"/>
</dbReference>
<dbReference type="InterPro" id="IPR029026">
    <property type="entry name" value="tRNA_m1G_MTases_N"/>
</dbReference>
<evidence type="ECO:0000256" key="9">
    <source>
        <dbReference type="ARBA" id="ARBA00022679"/>
    </source>
</evidence>
<organism evidence="19 20">
    <name type="scientific">Chromatocurvus halotolerans</name>
    <dbReference type="NCBI Taxonomy" id="1132028"/>
    <lineage>
        <taxon>Bacteria</taxon>
        <taxon>Pseudomonadati</taxon>
        <taxon>Pseudomonadota</taxon>
        <taxon>Gammaproteobacteria</taxon>
        <taxon>Cellvibrionales</taxon>
        <taxon>Halieaceae</taxon>
        <taxon>Chromatocurvus</taxon>
    </lineage>
</organism>
<evidence type="ECO:0000256" key="12">
    <source>
        <dbReference type="ARBA" id="ARBA00029736"/>
    </source>
</evidence>
<proteinExistence type="inferred from homology"/>
<dbReference type="InterPro" id="IPR002649">
    <property type="entry name" value="tRNA_m1G_MeTrfase_TrmD"/>
</dbReference>
<evidence type="ECO:0000313" key="19">
    <source>
        <dbReference type="EMBL" id="TCO78557.1"/>
    </source>
</evidence>
<keyword evidence="8 15" id="KW-0489">Methyltransferase</keyword>
<evidence type="ECO:0000256" key="17">
    <source>
        <dbReference type="RuleBase" id="RU003464"/>
    </source>
</evidence>
<evidence type="ECO:0000256" key="14">
    <source>
        <dbReference type="ARBA" id="ARBA00047783"/>
    </source>
</evidence>
<name>A0A4R2L048_9GAMM</name>
<evidence type="ECO:0000256" key="10">
    <source>
        <dbReference type="ARBA" id="ARBA00022691"/>
    </source>
</evidence>
<evidence type="ECO:0000256" key="4">
    <source>
        <dbReference type="ARBA" id="ARBA00011738"/>
    </source>
</evidence>
<dbReference type="RefSeq" id="WP_117316782.1">
    <property type="nucleotide sequence ID" value="NZ_QQSW01000006.1"/>
</dbReference>
<dbReference type="PANTHER" id="PTHR46417">
    <property type="entry name" value="TRNA (GUANINE-N(1)-)-METHYLTRANSFERASE"/>
    <property type="match status" value="1"/>
</dbReference>
<dbReference type="InterPro" id="IPR016009">
    <property type="entry name" value="tRNA_MeTrfase_TRMD/TRM10"/>
</dbReference>
<keyword evidence="9 15" id="KW-0808">Transferase</keyword>
<dbReference type="PANTHER" id="PTHR46417:SF1">
    <property type="entry name" value="TRNA (GUANINE-N(1)-)-METHYLTRANSFERASE"/>
    <property type="match status" value="1"/>
</dbReference>
<evidence type="ECO:0000256" key="15">
    <source>
        <dbReference type="HAMAP-Rule" id="MF_00605"/>
    </source>
</evidence>
<dbReference type="GO" id="GO:0052906">
    <property type="term" value="F:tRNA (guanine(37)-N1)-methyltransferase activity"/>
    <property type="evidence" value="ECO:0007669"/>
    <property type="project" value="UniProtKB-UniRule"/>
</dbReference>
<evidence type="ECO:0000256" key="16">
    <source>
        <dbReference type="PIRSR" id="PIRSR000386-1"/>
    </source>
</evidence>
<dbReference type="PIRSF" id="PIRSF000386">
    <property type="entry name" value="tRNA_mtase"/>
    <property type="match status" value="1"/>
</dbReference>
<dbReference type="FunFam" id="3.40.1280.10:FF:000001">
    <property type="entry name" value="tRNA (guanine-N(1)-)-methyltransferase"/>
    <property type="match status" value="1"/>
</dbReference>
<dbReference type="NCBIfam" id="NF000648">
    <property type="entry name" value="PRK00026.1"/>
    <property type="match status" value="1"/>
</dbReference>
<dbReference type="EC" id="2.1.1.228" evidence="5 15"/>
<dbReference type="InterPro" id="IPR023148">
    <property type="entry name" value="tRNA_m1G_MeTrfase_C_sf"/>
</dbReference>
<evidence type="ECO:0000313" key="20">
    <source>
        <dbReference type="Proteomes" id="UP000294980"/>
    </source>
</evidence>
<dbReference type="SUPFAM" id="SSF75217">
    <property type="entry name" value="alpha/beta knot"/>
    <property type="match status" value="1"/>
</dbReference>
<evidence type="ECO:0000256" key="5">
    <source>
        <dbReference type="ARBA" id="ARBA00012807"/>
    </source>
</evidence>
<feature type="binding site" evidence="15 16">
    <location>
        <position position="117"/>
    </location>
    <ligand>
        <name>S-adenosyl-L-methionine</name>
        <dbReference type="ChEBI" id="CHEBI:59789"/>
    </ligand>
</feature>
<accession>A0A4R2L048</accession>
<comment type="similarity">
    <text evidence="3 15 17">Belongs to the RNA methyltransferase TrmD family.</text>
</comment>
<evidence type="ECO:0000256" key="13">
    <source>
        <dbReference type="ARBA" id="ARBA00033392"/>
    </source>
</evidence>
<evidence type="ECO:0000256" key="3">
    <source>
        <dbReference type="ARBA" id="ARBA00007630"/>
    </source>
</evidence>
<feature type="binding site" evidence="15 16">
    <location>
        <begin position="137"/>
        <end position="142"/>
    </location>
    <ligand>
        <name>S-adenosyl-L-methionine</name>
        <dbReference type="ChEBI" id="CHEBI:59789"/>
    </ligand>
</feature>
<keyword evidence="7 15" id="KW-0963">Cytoplasm</keyword>
<dbReference type="EMBL" id="SLWX01000001">
    <property type="protein sequence ID" value="TCO78557.1"/>
    <property type="molecule type" value="Genomic_DNA"/>
</dbReference>
<evidence type="ECO:0000256" key="11">
    <source>
        <dbReference type="ARBA" id="ARBA00022694"/>
    </source>
</evidence>
<keyword evidence="11 15" id="KW-0819">tRNA processing</keyword>
<keyword evidence="20" id="KW-1185">Reference proteome</keyword>
<reference evidence="19 20" key="1">
    <citation type="submission" date="2019-03" db="EMBL/GenBank/DDBJ databases">
        <title>Genomic Encyclopedia of Type Strains, Phase IV (KMG-IV): sequencing the most valuable type-strain genomes for metagenomic binning, comparative biology and taxonomic classification.</title>
        <authorList>
            <person name="Goeker M."/>
        </authorList>
    </citation>
    <scope>NUCLEOTIDE SEQUENCE [LARGE SCALE GENOMIC DNA]</scope>
    <source>
        <strain evidence="19 20">DSM 23344</strain>
    </source>
</reference>